<reference evidence="4" key="1">
    <citation type="submission" date="2020-10" db="EMBL/GenBank/DDBJ databases">
        <title>Genomic Encyclopedia of Type Strains, Phase IV (KMG-IV): sequencing the most valuable type-strain genomes for metagenomic binning, comparative biology and taxonomic classification.</title>
        <authorList>
            <person name="Goeker M."/>
        </authorList>
    </citation>
    <scope>NUCLEOTIDE SEQUENCE</scope>
    <source>
        <strain evidence="4">DSM 13886</strain>
    </source>
</reference>
<dbReference type="Pfam" id="PF06580">
    <property type="entry name" value="His_kinase"/>
    <property type="match status" value="1"/>
</dbReference>
<evidence type="ECO:0000313" key="4">
    <source>
        <dbReference type="EMBL" id="MBE1554539.1"/>
    </source>
</evidence>
<sequence length="579" mass="67037">MTLRNKIFITFSLLLLLPLILVGIVVQNIFMSSKSEEVITKVENTIIQLNYNLDLMLEDASRSTISILYNKELVGILKGYDMNTPISHKKYSHVKLLSLFLSSMTFNKDQIYGIHIFAKNGQLFSHMDNYRIEDHINLQEQEWYLKAKEQEGGWITYYDKNPIYYKNSSEKYVSFLRLLRDPENHNELGVIRIDFAPKYIKEITEQLGSENWQISTAHDEPLIGSQSDYLLSSCQTNQSWIKNEPSNQKYLCVTHTSSKTGLKISNVIPKDYLHSEISEFNNFLFLLIGFCLLISLLISYYMTNYLLKPLELLKIRIRWFQGNKLSNNNRIQSKNEIVELRTAYDGMLSDIDYLVAEVYEINLRNSEAEYKALQSQMDPHFIFNTLESINMKAIDNDQFEISDMIAELGKLIRYRLKNEEQQIPLQEEIIFAKTYVNIMKNRLENALDVHWDVEGENVNHLVPKYIIQPLIENSIMHGYSNKVKKVEILVKAKMEGSALTISVSDNGSGIDYCKLLKIKESLKHSLLNNDYGEKIEKVKNGIALVNINRRLRLIHGINSMLLISSVVGKGTEVDIIIRK</sequence>
<evidence type="ECO:0000313" key="5">
    <source>
        <dbReference type="Proteomes" id="UP000658225"/>
    </source>
</evidence>
<dbReference type="PANTHER" id="PTHR34220">
    <property type="entry name" value="SENSOR HISTIDINE KINASE YPDA"/>
    <property type="match status" value="1"/>
</dbReference>
<feature type="domain" description="Signal transduction histidine kinase internal region" evidence="3">
    <location>
        <begin position="368"/>
        <end position="446"/>
    </location>
</feature>
<dbReference type="EC" id="2.7.13.3" evidence="4"/>
<dbReference type="Pfam" id="PF02518">
    <property type="entry name" value="HATPase_c"/>
    <property type="match status" value="1"/>
</dbReference>
<dbReference type="RefSeq" id="WP_192598323.1">
    <property type="nucleotide sequence ID" value="NZ_JADBEL010000007.1"/>
</dbReference>
<dbReference type="SUPFAM" id="SSF55874">
    <property type="entry name" value="ATPase domain of HSP90 chaperone/DNA topoisomerase II/histidine kinase"/>
    <property type="match status" value="1"/>
</dbReference>
<protein>
    <submittedName>
        <fullName evidence="4">Two-component system sensor histidine kinase YesM</fullName>
        <ecNumber evidence="4">2.7.13.3</ecNumber>
    </submittedName>
</protein>
<evidence type="ECO:0000259" key="3">
    <source>
        <dbReference type="Pfam" id="PF06580"/>
    </source>
</evidence>
<dbReference type="InterPro" id="IPR036890">
    <property type="entry name" value="HATPase_C_sf"/>
</dbReference>
<dbReference type="PANTHER" id="PTHR34220:SF7">
    <property type="entry name" value="SENSOR HISTIDINE KINASE YPDA"/>
    <property type="match status" value="1"/>
</dbReference>
<keyword evidence="4" id="KW-0808">Transferase</keyword>
<dbReference type="EMBL" id="JADBEL010000007">
    <property type="protein sequence ID" value="MBE1554539.1"/>
    <property type="molecule type" value="Genomic_DNA"/>
</dbReference>
<organism evidence="4 5">
    <name type="scientific">Sporosarcina limicola</name>
    <dbReference type="NCBI Taxonomy" id="34101"/>
    <lineage>
        <taxon>Bacteria</taxon>
        <taxon>Bacillati</taxon>
        <taxon>Bacillota</taxon>
        <taxon>Bacilli</taxon>
        <taxon>Bacillales</taxon>
        <taxon>Caryophanaceae</taxon>
        <taxon>Sporosarcina</taxon>
    </lineage>
</organism>
<evidence type="ECO:0000256" key="1">
    <source>
        <dbReference type="SAM" id="Phobius"/>
    </source>
</evidence>
<dbReference type="Proteomes" id="UP000658225">
    <property type="component" value="Unassembled WGS sequence"/>
</dbReference>
<keyword evidence="5" id="KW-1185">Reference proteome</keyword>
<keyword evidence="1" id="KW-0472">Membrane</keyword>
<dbReference type="AlphaFoldDB" id="A0A927MH10"/>
<dbReference type="InterPro" id="IPR050640">
    <property type="entry name" value="Bact_2-comp_sensor_kinase"/>
</dbReference>
<gene>
    <name evidence="4" type="ORF">H4683_001616</name>
</gene>
<keyword evidence="1" id="KW-0812">Transmembrane</keyword>
<name>A0A927MH10_9BACL</name>
<keyword evidence="4" id="KW-0418">Kinase</keyword>
<dbReference type="Gene3D" id="3.30.565.10">
    <property type="entry name" value="Histidine kinase-like ATPase, C-terminal domain"/>
    <property type="match status" value="1"/>
</dbReference>
<keyword evidence="1" id="KW-1133">Transmembrane helix</keyword>
<feature type="transmembrane region" description="Helical" evidence="1">
    <location>
        <begin position="283"/>
        <end position="307"/>
    </location>
</feature>
<dbReference type="GO" id="GO:0000155">
    <property type="term" value="F:phosphorelay sensor kinase activity"/>
    <property type="evidence" value="ECO:0007669"/>
    <property type="project" value="InterPro"/>
</dbReference>
<comment type="caution">
    <text evidence="4">The sequence shown here is derived from an EMBL/GenBank/DDBJ whole genome shotgun (WGS) entry which is preliminary data.</text>
</comment>
<proteinExistence type="predicted"/>
<evidence type="ECO:0000259" key="2">
    <source>
        <dbReference type="Pfam" id="PF02518"/>
    </source>
</evidence>
<accession>A0A927MH10</accession>
<dbReference type="InterPro" id="IPR003594">
    <property type="entry name" value="HATPase_dom"/>
</dbReference>
<dbReference type="GO" id="GO:0016020">
    <property type="term" value="C:membrane"/>
    <property type="evidence" value="ECO:0007669"/>
    <property type="project" value="InterPro"/>
</dbReference>
<dbReference type="Gene3D" id="6.10.340.10">
    <property type="match status" value="1"/>
</dbReference>
<dbReference type="InterPro" id="IPR010559">
    <property type="entry name" value="Sig_transdc_His_kin_internal"/>
</dbReference>
<feature type="domain" description="Histidine kinase/HSP90-like ATPase" evidence="2">
    <location>
        <begin position="465"/>
        <end position="577"/>
    </location>
</feature>